<keyword evidence="3" id="KW-0378">Hydrolase</keyword>
<accession>A0A919XK01</accession>
<reference evidence="6" key="1">
    <citation type="submission" date="2021-03" db="EMBL/GenBank/DDBJ databases">
        <title>Antimicrobial resistance genes in bacteria isolated from Japanese honey, and their potential for conferring macrolide and lincosamide resistance in the American foulbrood pathogen Paenibacillus larvae.</title>
        <authorList>
            <person name="Okamoto M."/>
            <person name="Kumagai M."/>
            <person name="Kanamori H."/>
            <person name="Takamatsu D."/>
        </authorList>
    </citation>
    <scope>NUCLEOTIDE SEQUENCE</scope>
    <source>
        <strain evidence="6">J2TS6</strain>
    </source>
</reference>
<dbReference type="InterPro" id="IPR011659">
    <property type="entry name" value="WD40"/>
</dbReference>
<dbReference type="InterPro" id="IPR029058">
    <property type="entry name" value="AB_hydrolase_fold"/>
</dbReference>
<comment type="similarity">
    <text evidence="1">Belongs to the peptidase S9C family.</text>
</comment>
<comment type="caution">
    <text evidence="6">The sequence shown here is derived from an EMBL/GenBank/DDBJ whole genome shotgun (WGS) entry which is preliminary data.</text>
</comment>
<dbReference type="AlphaFoldDB" id="A0A919XK01"/>
<keyword evidence="7" id="KW-1185">Reference proteome</keyword>
<dbReference type="EMBL" id="BORQ01000004">
    <property type="protein sequence ID" value="GIO32137.1"/>
    <property type="molecule type" value="Genomic_DNA"/>
</dbReference>
<proteinExistence type="inferred from homology"/>
<dbReference type="Gene3D" id="3.40.50.1820">
    <property type="entry name" value="alpha/beta hydrolase"/>
    <property type="match status" value="1"/>
</dbReference>
<dbReference type="GO" id="GO:0004252">
    <property type="term" value="F:serine-type endopeptidase activity"/>
    <property type="evidence" value="ECO:0007669"/>
    <property type="project" value="TreeGrafter"/>
</dbReference>
<evidence type="ECO:0000256" key="2">
    <source>
        <dbReference type="ARBA" id="ARBA00022670"/>
    </source>
</evidence>
<gene>
    <name evidence="6" type="primary">yuxL</name>
    <name evidence="6" type="ORF">J2TS6_32780</name>
</gene>
<dbReference type="Gene3D" id="2.120.10.30">
    <property type="entry name" value="TolB, C-terminal domain"/>
    <property type="match status" value="3"/>
</dbReference>
<dbReference type="PANTHER" id="PTHR42776">
    <property type="entry name" value="SERINE PEPTIDASE S9 FAMILY MEMBER"/>
    <property type="match status" value="1"/>
</dbReference>
<dbReference type="Pfam" id="PF07676">
    <property type="entry name" value="PD40"/>
    <property type="match status" value="2"/>
</dbReference>
<organism evidence="6 7">
    <name type="scientific">Paenibacillus albilobatus</name>
    <dbReference type="NCBI Taxonomy" id="2716884"/>
    <lineage>
        <taxon>Bacteria</taxon>
        <taxon>Bacillati</taxon>
        <taxon>Bacillota</taxon>
        <taxon>Bacilli</taxon>
        <taxon>Bacillales</taxon>
        <taxon>Paenibacillaceae</taxon>
        <taxon>Paenibacillus</taxon>
    </lineage>
</organism>
<evidence type="ECO:0000256" key="3">
    <source>
        <dbReference type="ARBA" id="ARBA00022801"/>
    </source>
</evidence>
<dbReference type="GO" id="GO:0006508">
    <property type="term" value="P:proteolysis"/>
    <property type="evidence" value="ECO:0007669"/>
    <property type="project" value="UniProtKB-KW"/>
</dbReference>
<keyword evidence="4" id="KW-0720">Serine protease</keyword>
<dbReference type="InterPro" id="IPR011042">
    <property type="entry name" value="6-blade_b-propeller_TolB-like"/>
</dbReference>
<evidence type="ECO:0000313" key="7">
    <source>
        <dbReference type="Proteomes" id="UP000679779"/>
    </source>
</evidence>
<dbReference type="RefSeq" id="WP_160038677.1">
    <property type="nucleotide sequence ID" value="NZ_BORQ01000004.1"/>
</dbReference>
<sequence>MSEKRFITAEDLYRMHWVSDPAVSPDNGATAYILKTVNDKRDGYLNQIRLIQPNGGIDVPFAAGEQDGAPQWSPDGSQLAFLRKKGDARQVWIMSAHGGEAQPATELKHGVSAFKWSPDGKSLLLKAEAPDTIEEQAESSKAKDETKLPEERIVDRIRYKADGVGLRSVRRSHLFVFDLEAKSSVQITEGAFDVGSFAWSPDGRRIAYTAELPTEEYADPDLRPTGDLYVTDRAGGEARRLTDGKIRIGAVSYTPDGLSILMLADDLSCGYATLTRIYLIPAEGGEYRALYTELDIQLGHSCVSDMRAGAGTPPVFSHDGAYVYLQVSQNGRVEIARFALDGDDFEIVAGGDREIYQFALTPEGSLVFAAADPLNPGDLYRMELPGGAETRLTECNKELWSELALSEPEEFQFTTGDGWPFQGWIIKPIGFKEGSKVPAVLEIHGGPQAMYGHTFMHEFQLLAASGYAVFYTNPRGGHGYGQVHVNTVRGDYGGRDYLDLMEFTDYVLEHYPFVDASRLGVTGGSYGGFMTNWIVGHTNRFQAAVTQRSISNWLSFYGVSDIGYHFTEDQIWGNAWDDVEKLWKHSPLAYVKDVSTPLLILHGEQDLRCPIEQGEQLFVALKRLGKETQLIRFPGADHNLSRSGNPYLRTRRLTHIVRWFKEHIEA</sequence>
<dbReference type="PANTHER" id="PTHR42776:SF27">
    <property type="entry name" value="DIPEPTIDYL PEPTIDASE FAMILY MEMBER 6"/>
    <property type="match status" value="1"/>
</dbReference>
<dbReference type="InterPro" id="IPR001375">
    <property type="entry name" value="Peptidase_S9_cat"/>
</dbReference>
<evidence type="ECO:0000256" key="1">
    <source>
        <dbReference type="ARBA" id="ARBA00010040"/>
    </source>
</evidence>
<dbReference type="FunFam" id="3.40.50.1820:FF:000028">
    <property type="entry name" value="S9 family peptidase"/>
    <property type="match status" value="1"/>
</dbReference>
<evidence type="ECO:0000259" key="5">
    <source>
        <dbReference type="Pfam" id="PF00326"/>
    </source>
</evidence>
<name>A0A919XK01_9BACL</name>
<keyword evidence="2" id="KW-0645">Protease</keyword>
<dbReference type="Proteomes" id="UP000679779">
    <property type="component" value="Unassembled WGS sequence"/>
</dbReference>
<protein>
    <submittedName>
        <fullName evidence="6">Peptidase YuxL</fullName>
    </submittedName>
</protein>
<evidence type="ECO:0000256" key="4">
    <source>
        <dbReference type="ARBA" id="ARBA00022825"/>
    </source>
</evidence>
<feature type="domain" description="Peptidase S9 prolyl oligopeptidase catalytic" evidence="5">
    <location>
        <begin position="454"/>
        <end position="664"/>
    </location>
</feature>
<dbReference type="SUPFAM" id="SSF82171">
    <property type="entry name" value="DPP6 N-terminal domain-like"/>
    <property type="match status" value="1"/>
</dbReference>
<evidence type="ECO:0000313" key="6">
    <source>
        <dbReference type="EMBL" id="GIO32137.1"/>
    </source>
</evidence>
<dbReference type="Pfam" id="PF00326">
    <property type="entry name" value="Peptidase_S9"/>
    <property type="match status" value="1"/>
</dbReference>
<dbReference type="SUPFAM" id="SSF53474">
    <property type="entry name" value="alpha/beta-Hydrolases"/>
    <property type="match status" value="1"/>
</dbReference>